<keyword evidence="6" id="KW-1185">Reference proteome</keyword>
<dbReference type="EMBL" id="CAJPEX010003422">
    <property type="protein sequence ID" value="CAG0922214.1"/>
    <property type="molecule type" value="Genomic_DNA"/>
</dbReference>
<evidence type="ECO:0000313" key="6">
    <source>
        <dbReference type="Proteomes" id="UP000678499"/>
    </source>
</evidence>
<evidence type="ECO:0000256" key="1">
    <source>
        <dbReference type="ARBA" id="ARBA00010982"/>
    </source>
</evidence>
<proteinExistence type="inferred from homology"/>
<name>A0A7R9BXT0_9CRUS</name>
<accession>A0A7R9BXT0</accession>
<reference evidence="5" key="1">
    <citation type="submission" date="2020-11" db="EMBL/GenBank/DDBJ databases">
        <authorList>
            <person name="Tran Van P."/>
        </authorList>
    </citation>
    <scope>NUCLEOTIDE SEQUENCE</scope>
</reference>
<dbReference type="Pfam" id="PF00108">
    <property type="entry name" value="Thiolase_N"/>
    <property type="match status" value="1"/>
</dbReference>
<feature type="domain" description="Thiolase N-terminal" evidence="4">
    <location>
        <begin position="5"/>
        <end position="164"/>
    </location>
</feature>
<evidence type="ECO:0000256" key="3">
    <source>
        <dbReference type="ARBA" id="ARBA00023315"/>
    </source>
</evidence>
<keyword evidence="2" id="KW-0808">Transferase</keyword>
<keyword evidence="3" id="KW-0012">Acyltransferase</keyword>
<dbReference type="InterPro" id="IPR016039">
    <property type="entry name" value="Thiolase-like"/>
</dbReference>
<organism evidence="5">
    <name type="scientific">Notodromas monacha</name>
    <dbReference type="NCBI Taxonomy" id="399045"/>
    <lineage>
        <taxon>Eukaryota</taxon>
        <taxon>Metazoa</taxon>
        <taxon>Ecdysozoa</taxon>
        <taxon>Arthropoda</taxon>
        <taxon>Crustacea</taxon>
        <taxon>Oligostraca</taxon>
        <taxon>Ostracoda</taxon>
        <taxon>Podocopa</taxon>
        <taxon>Podocopida</taxon>
        <taxon>Cypridocopina</taxon>
        <taxon>Cypridoidea</taxon>
        <taxon>Cyprididae</taxon>
        <taxon>Notodromas</taxon>
    </lineage>
</organism>
<dbReference type="EMBL" id="OA885459">
    <property type="protein sequence ID" value="CAD7282062.1"/>
    <property type="molecule type" value="Genomic_DNA"/>
</dbReference>
<sequence length="206" mass="21718">MSTQVVITSFARTPIGSFLGGLKSLEAHELGAVAMKAALERSKVEPSEVNEVIVGQLLTAGKGPNTGRQAACIAGIPFSVPTYTINMLCGSGLKTVMLAFQAIRNGDAKILLCGGQESMSRAEHTAYLRQGMKMGPLSLQDSLFQDALTCAFIKEAMGITGGHTERDAGDTSSLASSVGSFARSEQLTDDDLVHFRSPNPNPLNDI</sequence>
<gene>
    <name evidence="5" type="ORF">NMOB1V02_LOCUS9694</name>
</gene>
<evidence type="ECO:0000259" key="4">
    <source>
        <dbReference type="Pfam" id="PF00108"/>
    </source>
</evidence>
<dbReference type="PANTHER" id="PTHR18919">
    <property type="entry name" value="ACETYL-COA C-ACYLTRANSFERASE"/>
    <property type="match status" value="1"/>
</dbReference>
<dbReference type="AlphaFoldDB" id="A0A7R9BXT0"/>
<dbReference type="SUPFAM" id="SSF53901">
    <property type="entry name" value="Thiolase-like"/>
    <property type="match status" value="1"/>
</dbReference>
<evidence type="ECO:0000256" key="2">
    <source>
        <dbReference type="ARBA" id="ARBA00022679"/>
    </source>
</evidence>
<dbReference type="InterPro" id="IPR020616">
    <property type="entry name" value="Thiolase_N"/>
</dbReference>
<protein>
    <recommendedName>
        <fullName evidence="4">Thiolase N-terminal domain-containing protein</fullName>
    </recommendedName>
</protein>
<dbReference type="Proteomes" id="UP000678499">
    <property type="component" value="Unassembled WGS sequence"/>
</dbReference>
<dbReference type="OrthoDB" id="5404651at2759"/>
<dbReference type="InterPro" id="IPR020615">
    <property type="entry name" value="Thiolase_acyl_enz_int_AS"/>
</dbReference>
<dbReference type="PANTHER" id="PTHR18919:SF107">
    <property type="entry name" value="ACETYL-COA ACETYLTRANSFERASE, CYTOSOLIC"/>
    <property type="match status" value="1"/>
</dbReference>
<dbReference type="Gene3D" id="3.40.47.10">
    <property type="match status" value="1"/>
</dbReference>
<dbReference type="GO" id="GO:0016747">
    <property type="term" value="F:acyltransferase activity, transferring groups other than amino-acyl groups"/>
    <property type="evidence" value="ECO:0007669"/>
    <property type="project" value="InterPro"/>
</dbReference>
<dbReference type="PROSITE" id="PS00098">
    <property type="entry name" value="THIOLASE_1"/>
    <property type="match status" value="1"/>
</dbReference>
<evidence type="ECO:0000313" key="5">
    <source>
        <dbReference type="EMBL" id="CAD7282062.1"/>
    </source>
</evidence>
<comment type="similarity">
    <text evidence="1">Belongs to the thiolase-like superfamily. Thiolase family.</text>
</comment>